<dbReference type="InterPro" id="IPR036388">
    <property type="entry name" value="WH-like_DNA-bd_sf"/>
</dbReference>
<dbReference type="InterPro" id="IPR050313">
    <property type="entry name" value="Carb_Metab_HTH_regulators"/>
</dbReference>
<dbReference type="InterPro" id="IPR037171">
    <property type="entry name" value="NagB/RpiA_transferase-like"/>
</dbReference>
<reference evidence="6 7" key="1">
    <citation type="submission" date="2017-11" db="EMBL/GenBank/DDBJ databases">
        <title>Biodiversity and function of Thalassospira species in the particle-attached aromatic-hydrocarbon-degrading consortia from the surface seawater of the China South Sea.</title>
        <authorList>
            <person name="Dong C."/>
            <person name="Liu R."/>
            <person name="Shao Z."/>
        </authorList>
    </citation>
    <scope>NUCLEOTIDE SEQUENCE [LARGE SCALE GENOMIC DNA]</scope>
    <source>
        <strain evidence="6 7">139Z-12</strain>
    </source>
</reference>
<dbReference type="GO" id="GO:0003677">
    <property type="term" value="F:DNA binding"/>
    <property type="evidence" value="ECO:0007669"/>
    <property type="project" value="UniProtKB-KW"/>
</dbReference>
<keyword evidence="7" id="KW-1185">Reference proteome</keyword>
<dbReference type="GO" id="GO:0003700">
    <property type="term" value="F:DNA-binding transcription factor activity"/>
    <property type="evidence" value="ECO:0007669"/>
    <property type="project" value="InterPro"/>
</dbReference>
<reference evidence="5" key="2">
    <citation type="submission" date="2020-12" db="EMBL/GenBank/DDBJ databases">
        <title>Oil enriched cultivation method for isolating marine PHA-producing bacteria.</title>
        <authorList>
            <person name="Zheng W."/>
            <person name="Yu S."/>
            <person name="Huang Y."/>
        </authorList>
    </citation>
    <scope>NUCLEOTIDE SEQUENCE</scope>
    <source>
        <strain evidence="5">SY-2-3</strain>
    </source>
</reference>
<dbReference type="EMBL" id="JAEKJW010000003">
    <property type="protein sequence ID" value="MBN8197807.1"/>
    <property type="molecule type" value="Genomic_DNA"/>
</dbReference>
<evidence type="ECO:0000259" key="4">
    <source>
        <dbReference type="PROSITE" id="PS51000"/>
    </source>
</evidence>
<dbReference type="SUPFAM" id="SSF100950">
    <property type="entry name" value="NagB/RpiA/CoA transferase-like"/>
    <property type="match status" value="1"/>
</dbReference>
<dbReference type="PROSITE" id="PS51000">
    <property type="entry name" value="HTH_DEOR_2"/>
    <property type="match status" value="1"/>
</dbReference>
<evidence type="ECO:0000313" key="8">
    <source>
        <dbReference type="Proteomes" id="UP000664405"/>
    </source>
</evidence>
<dbReference type="InterPro" id="IPR036390">
    <property type="entry name" value="WH_DNA-bd_sf"/>
</dbReference>
<dbReference type="PANTHER" id="PTHR30363">
    <property type="entry name" value="HTH-TYPE TRANSCRIPTIONAL REGULATOR SRLR-RELATED"/>
    <property type="match status" value="1"/>
</dbReference>
<dbReference type="AlphaFoldDB" id="A0A8I1M9L3"/>
<dbReference type="PANTHER" id="PTHR30363:SF44">
    <property type="entry name" value="AGA OPERON TRANSCRIPTIONAL REPRESSOR-RELATED"/>
    <property type="match status" value="1"/>
</dbReference>
<dbReference type="Proteomes" id="UP000233365">
    <property type="component" value="Unassembled WGS sequence"/>
</dbReference>
<protein>
    <submittedName>
        <fullName evidence="5">DeoR/GlpR transcriptional regulator</fullName>
    </submittedName>
</protein>
<dbReference type="SUPFAM" id="SSF46785">
    <property type="entry name" value="Winged helix' DNA-binding domain"/>
    <property type="match status" value="1"/>
</dbReference>
<feature type="domain" description="HTH deoR-type" evidence="4">
    <location>
        <begin position="3"/>
        <end position="58"/>
    </location>
</feature>
<dbReference type="InterPro" id="IPR014036">
    <property type="entry name" value="DeoR-like_C"/>
</dbReference>
<keyword evidence="2" id="KW-0238">DNA-binding</keyword>
<accession>A0A8I1M9L3</accession>
<evidence type="ECO:0000313" key="6">
    <source>
        <dbReference type="EMBL" id="PKR48695.1"/>
    </source>
</evidence>
<keyword evidence="1" id="KW-0805">Transcription regulation</keyword>
<dbReference type="RefSeq" id="WP_068517607.1">
    <property type="nucleotide sequence ID" value="NZ_JAEKJW010000003.1"/>
</dbReference>
<organism evidence="5 8">
    <name type="scientific">Thalassospira povalilytica</name>
    <dbReference type="NCBI Taxonomy" id="732237"/>
    <lineage>
        <taxon>Bacteria</taxon>
        <taxon>Pseudomonadati</taxon>
        <taxon>Pseudomonadota</taxon>
        <taxon>Alphaproteobacteria</taxon>
        <taxon>Rhodospirillales</taxon>
        <taxon>Thalassospiraceae</taxon>
        <taxon>Thalassospira</taxon>
    </lineage>
</organism>
<evidence type="ECO:0000256" key="2">
    <source>
        <dbReference type="ARBA" id="ARBA00023125"/>
    </source>
</evidence>
<evidence type="ECO:0000256" key="1">
    <source>
        <dbReference type="ARBA" id="ARBA00023015"/>
    </source>
</evidence>
<evidence type="ECO:0000313" key="7">
    <source>
        <dbReference type="Proteomes" id="UP000233365"/>
    </source>
</evidence>
<gene>
    <name evidence="6" type="ORF">CU041_14555</name>
    <name evidence="5" type="ORF">JF547_15170</name>
</gene>
<dbReference type="InterPro" id="IPR001034">
    <property type="entry name" value="DeoR_HTH"/>
</dbReference>
<dbReference type="Proteomes" id="UP000664405">
    <property type="component" value="Unassembled WGS sequence"/>
</dbReference>
<dbReference type="Pfam" id="PF08220">
    <property type="entry name" value="HTH_DeoR"/>
    <property type="match status" value="1"/>
</dbReference>
<evidence type="ECO:0000256" key="3">
    <source>
        <dbReference type="ARBA" id="ARBA00023163"/>
    </source>
</evidence>
<sequence length="262" mass="28481">MLPAKRRARIIEFLRREEMASLKELAERLDMSVSTIRRDVEYLCSTGHLTRTHGGAMMNVSDRKGFEPEAAISSELERDAKNRIGQRAAALIQPGQTVLVDSGTTTLAAAHAMVERDVPFTAFTNDLSIASVFSQSNTINTFVAGGNVRPGSSTLLGASAVRMIEQLRADVAIIGAHAVSNDGLSDSSIELCEVKRAIISAAEFVVLLVDSSKFFSRSFSLFGGLEEIGLIITDDRISPDMLKELKQRNIPVETVSQEVPNE</sequence>
<dbReference type="EMBL" id="PGTS01000005">
    <property type="protein sequence ID" value="PKR48695.1"/>
    <property type="molecule type" value="Genomic_DNA"/>
</dbReference>
<proteinExistence type="predicted"/>
<dbReference type="Pfam" id="PF00455">
    <property type="entry name" value="DeoRC"/>
    <property type="match status" value="1"/>
</dbReference>
<comment type="caution">
    <text evidence="5">The sequence shown here is derived from an EMBL/GenBank/DDBJ whole genome shotgun (WGS) entry which is preliminary data.</text>
</comment>
<dbReference type="SMART" id="SM00420">
    <property type="entry name" value="HTH_DEOR"/>
    <property type="match status" value="1"/>
</dbReference>
<dbReference type="PRINTS" id="PR00037">
    <property type="entry name" value="HTHLACR"/>
</dbReference>
<dbReference type="Gene3D" id="3.40.50.1360">
    <property type="match status" value="1"/>
</dbReference>
<dbReference type="Gene3D" id="1.10.10.10">
    <property type="entry name" value="Winged helix-like DNA-binding domain superfamily/Winged helix DNA-binding domain"/>
    <property type="match status" value="1"/>
</dbReference>
<keyword evidence="3" id="KW-0804">Transcription</keyword>
<name>A0A8I1M9L3_9PROT</name>
<evidence type="ECO:0000313" key="5">
    <source>
        <dbReference type="EMBL" id="MBN8197807.1"/>
    </source>
</evidence>
<dbReference type="SMART" id="SM01134">
    <property type="entry name" value="DeoRC"/>
    <property type="match status" value="1"/>
</dbReference>
<dbReference type="PROSITE" id="PS00894">
    <property type="entry name" value="HTH_DEOR_1"/>
    <property type="match status" value="1"/>
</dbReference>
<dbReference type="InterPro" id="IPR018356">
    <property type="entry name" value="Tscrpt_reg_HTH_DeoR_CS"/>
</dbReference>